<evidence type="ECO:0000256" key="1">
    <source>
        <dbReference type="SAM" id="MobiDB-lite"/>
    </source>
</evidence>
<sequence>MRRGTRAHGDDQESYFASMSDLMAGIVFIFLIMLMALSMYNIDEAPKPQDQQSEQDYQETIAKIMAERARLVEALRQDLESRHIEVMADTAKGILTLPSAQFFAPGAAALKPEGREKMAEAATLLARYLTCTGDTPGIPAGACPTTAPVDHVDTAISKVAPAANVPGGPAPETVARIQALEASAALTSTQPVLYELLSRAGRPVLTVRGVAQVPPAPSAPVGGHGRHPAPAAPATAPSAVDQVTLTFTMAIPPRQ</sequence>
<name>A0A560FSR0_9PROT</name>
<evidence type="ECO:0000313" key="4">
    <source>
        <dbReference type="Proteomes" id="UP000319859"/>
    </source>
</evidence>
<comment type="caution">
    <text evidence="3">The sequence shown here is derived from an EMBL/GenBank/DDBJ whole genome shotgun (WGS) entry which is preliminary data.</text>
</comment>
<dbReference type="InterPro" id="IPR036737">
    <property type="entry name" value="OmpA-like_sf"/>
</dbReference>
<protein>
    <recommendedName>
        <fullName evidence="5">Flagellar motor protein MotB</fullName>
    </recommendedName>
</protein>
<feature type="compositionally biased region" description="Low complexity" evidence="1">
    <location>
        <begin position="228"/>
        <end position="237"/>
    </location>
</feature>
<dbReference type="RefSeq" id="WP_145748262.1">
    <property type="nucleotide sequence ID" value="NZ_VITN01000001.1"/>
</dbReference>
<evidence type="ECO:0000256" key="2">
    <source>
        <dbReference type="SAM" id="Phobius"/>
    </source>
</evidence>
<dbReference type="AlphaFoldDB" id="A0A560FSR0"/>
<reference evidence="3 4" key="1">
    <citation type="submission" date="2019-06" db="EMBL/GenBank/DDBJ databases">
        <title>Genomic Encyclopedia of Type Strains, Phase IV (KMG-V): Genome sequencing to study the core and pangenomes of soil and plant-associated prokaryotes.</title>
        <authorList>
            <person name="Whitman W."/>
        </authorList>
    </citation>
    <scope>NUCLEOTIDE SEQUENCE [LARGE SCALE GENOMIC DNA]</scope>
    <source>
        <strain evidence="3 4">BR 11880</strain>
    </source>
</reference>
<keyword evidence="2" id="KW-1133">Transmembrane helix</keyword>
<accession>A0A560FSR0</accession>
<keyword evidence="2" id="KW-0812">Transmembrane</keyword>
<feature type="region of interest" description="Disordered" evidence="1">
    <location>
        <begin position="216"/>
        <end position="237"/>
    </location>
</feature>
<evidence type="ECO:0000313" key="3">
    <source>
        <dbReference type="EMBL" id="TWB24678.1"/>
    </source>
</evidence>
<dbReference type="OrthoDB" id="5525824at2"/>
<dbReference type="EMBL" id="VITN01000001">
    <property type="protein sequence ID" value="TWB24678.1"/>
    <property type="molecule type" value="Genomic_DNA"/>
</dbReference>
<evidence type="ECO:0008006" key="5">
    <source>
        <dbReference type="Google" id="ProtNLM"/>
    </source>
</evidence>
<organism evidence="3 4">
    <name type="scientific">Nitrospirillum amazonense</name>
    <dbReference type="NCBI Taxonomy" id="28077"/>
    <lineage>
        <taxon>Bacteria</taxon>
        <taxon>Pseudomonadati</taxon>
        <taxon>Pseudomonadota</taxon>
        <taxon>Alphaproteobacteria</taxon>
        <taxon>Rhodospirillales</taxon>
        <taxon>Azospirillaceae</taxon>
        <taxon>Nitrospirillum</taxon>
    </lineage>
</organism>
<dbReference type="Gene3D" id="3.30.1330.60">
    <property type="entry name" value="OmpA-like domain"/>
    <property type="match status" value="1"/>
</dbReference>
<keyword evidence="2" id="KW-0472">Membrane</keyword>
<gene>
    <name evidence="3" type="ORF">FBZ89_101304</name>
</gene>
<dbReference type="Proteomes" id="UP000319859">
    <property type="component" value="Unassembled WGS sequence"/>
</dbReference>
<proteinExistence type="predicted"/>
<feature type="transmembrane region" description="Helical" evidence="2">
    <location>
        <begin position="21"/>
        <end position="42"/>
    </location>
</feature>